<dbReference type="Proteomes" id="UP001146120">
    <property type="component" value="Unassembled WGS sequence"/>
</dbReference>
<keyword evidence="9" id="KW-0496">Mitochondrion</keyword>
<evidence type="ECO:0000256" key="1">
    <source>
        <dbReference type="ARBA" id="ARBA00001947"/>
    </source>
</evidence>
<evidence type="ECO:0000256" key="3">
    <source>
        <dbReference type="ARBA" id="ARBA00007575"/>
    </source>
</evidence>
<evidence type="ECO:0000256" key="6">
    <source>
        <dbReference type="ARBA" id="ARBA00022801"/>
    </source>
</evidence>
<keyword evidence="7" id="KW-0862">Zinc</keyword>
<keyword evidence="4" id="KW-0645">Protease</keyword>
<organism evidence="12 13">
    <name type="scientific">Lagenidium giganteum</name>
    <dbReference type="NCBI Taxonomy" id="4803"/>
    <lineage>
        <taxon>Eukaryota</taxon>
        <taxon>Sar</taxon>
        <taxon>Stramenopiles</taxon>
        <taxon>Oomycota</taxon>
        <taxon>Peronosporomycetes</taxon>
        <taxon>Pythiales</taxon>
        <taxon>Pythiaceae</taxon>
    </lineage>
</organism>
<dbReference type="FunFam" id="3.30.830.10:FF:000009">
    <property type="entry name" value="Presequence protease, mitochondrial"/>
    <property type="match status" value="1"/>
</dbReference>
<keyword evidence="10" id="KW-0175">Coiled coil</keyword>
<gene>
    <name evidence="12" type="ORF">N0F65_000789</name>
</gene>
<comment type="caution">
    <text evidence="12">The sequence shown here is derived from an EMBL/GenBank/DDBJ whole genome shotgun (WGS) entry which is preliminary data.</text>
</comment>
<dbReference type="SUPFAM" id="SSF63411">
    <property type="entry name" value="LuxS/MPP-like metallohydrolase"/>
    <property type="match status" value="4"/>
</dbReference>
<evidence type="ECO:0000256" key="8">
    <source>
        <dbReference type="ARBA" id="ARBA00023049"/>
    </source>
</evidence>
<dbReference type="GO" id="GO:0016485">
    <property type="term" value="P:protein processing"/>
    <property type="evidence" value="ECO:0007669"/>
    <property type="project" value="TreeGrafter"/>
</dbReference>
<dbReference type="Pfam" id="PF22516">
    <property type="entry name" value="PreP_C"/>
    <property type="match status" value="1"/>
</dbReference>
<proteinExistence type="inferred from homology"/>
<dbReference type="GO" id="GO:0046872">
    <property type="term" value="F:metal ion binding"/>
    <property type="evidence" value="ECO:0007669"/>
    <property type="project" value="UniProtKB-KW"/>
</dbReference>
<evidence type="ECO:0000313" key="12">
    <source>
        <dbReference type="EMBL" id="DBA05101.1"/>
    </source>
</evidence>
<dbReference type="InterPro" id="IPR007863">
    <property type="entry name" value="Peptidase_M16_C"/>
</dbReference>
<dbReference type="GO" id="GO:0004222">
    <property type="term" value="F:metalloendopeptidase activity"/>
    <property type="evidence" value="ECO:0007669"/>
    <property type="project" value="TreeGrafter"/>
</dbReference>
<evidence type="ECO:0000256" key="10">
    <source>
        <dbReference type="SAM" id="Coils"/>
    </source>
</evidence>
<dbReference type="AlphaFoldDB" id="A0AAV2ZGJ0"/>
<keyword evidence="13" id="KW-1185">Reference proteome</keyword>
<dbReference type="PANTHER" id="PTHR43016:SF13">
    <property type="entry name" value="PRESEQUENCE PROTEASE, MITOCHONDRIAL"/>
    <property type="match status" value="1"/>
</dbReference>
<name>A0AAV2ZGJ0_9STRA</name>
<evidence type="ECO:0000313" key="13">
    <source>
        <dbReference type="Proteomes" id="UP001146120"/>
    </source>
</evidence>
<keyword evidence="8" id="KW-0482">Metalloprotease</keyword>
<keyword evidence="5" id="KW-0479">Metal-binding</keyword>
<dbReference type="FunFam" id="3.30.830.10:FF:000057">
    <property type="entry name" value="Pitrilysin-like metalloprotease"/>
    <property type="match status" value="1"/>
</dbReference>
<feature type="coiled-coil region" evidence="10">
    <location>
        <begin position="524"/>
        <end position="563"/>
    </location>
</feature>
<dbReference type="FunFam" id="3.30.830.10:FF:000013">
    <property type="entry name" value="Mitochondrial presequence protease"/>
    <property type="match status" value="1"/>
</dbReference>
<evidence type="ECO:0000256" key="4">
    <source>
        <dbReference type="ARBA" id="ARBA00022670"/>
    </source>
</evidence>
<dbReference type="GO" id="GO:0005739">
    <property type="term" value="C:mitochondrion"/>
    <property type="evidence" value="ECO:0007669"/>
    <property type="project" value="UniProtKB-SubCell"/>
</dbReference>
<sequence length="1047" mass="116537">MWRSAWKQSSAVARHRGTRALSAGRPVASLQRGEGCGALQVGESYHNFELQRRVTIPEYNVEALELEHSRTKAKYLHIDAKDSNNVFSVMFRTPPASSNGVAHILEHTVLCGSHKYPVRDPFFNMIKRSLNTYMNALTAYDHTMYPFSTTNAKDWENLRSVYLDAVFFPNLRELDFLQEGHRLDRAEDDPERLVYKGVVLNEMKGVMSDAGNVFATKLQQHLLDGTIYGHVSGGDPAVIPELTYEQLRAFHAKYYHPSNSCFYSYGDLPLTSHLQYLDNEILSRFDFRADSAQTRVNAAPFSVAKTSDAGADAARLIVTDGPASNMNNGNDVDPNTKFCISKFVEVASTDPFETFVMRIVSYLLTNGPSSELYKALIESQLAQDFSVGTGFDTSTFYSTFGVGVEGIQGEETVPKIQAAVREALEKVVANGFEKERVEALLHQIELSQKHIVGNFGLNLMHATSSVWCHGGDLLASLQLNPLLTRLQDELQRNPAFLESYVTKHLLQDNTKEVQLLMKPKETFVEELEQREKEVLTEKRKQLTEQDLEEITKLSKKLEAHQQEPQPVECLPTLTMADVPVIEPSNFDAVHTEQLSEHTTVEFVQVPTTNEISYMRLLFDTSSLPLEYQLYLPVFASVFGSLGTSQLRYDVLPTVIQNCSGGISCSVVSNPSLSDAANSSAQSMLLGTLCLPRKIDDTVALMYQVMTDTQFTAPENLHQLRIMLQMGAANASSSISSSGATLAGARSRVGLTQASLYHELYSGLTQIEQLQRWAQCSDDELLQLARVLQDIAQLVFRPDNLRVSVVTEDKLRGSVASALQRHLLQPLASADSSLQPRQLGVDSAILPTGKHQNQFFGFPLSVNFVVKTIPTVSFAHEDHVPLTVLAQIMSSCYVHQHVREQGGAYGGGVGQGEGTFSLSSHYDPNTWKTLEAYDNALQWACDGHFTDRDVQEALLSLFASIDAPKTPSMKGKMAFMRGITNEMRQQRREHYLRLTRQELVATAQKHFATKPAGNVVIFGKETLMPEFQDKAFYTKQFSDVGGEAEEGL</sequence>
<dbReference type="PANTHER" id="PTHR43016">
    <property type="entry name" value="PRESEQUENCE PROTEASE"/>
    <property type="match status" value="1"/>
</dbReference>
<evidence type="ECO:0000259" key="11">
    <source>
        <dbReference type="SMART" id="SM01264"/>
    </source>
</evidence>
<dbReference type="Gene3D" id="3.30.830.10">
    <property type="entry name" value="Metalloenzyme, LuxS/M16 peptidase-like"/>
    <property type="match status" value="4"/>
</dbReference>
<evidence type="ECO:0000256" key="5">
    <source>
        <dbReference type="ARBA" id="ARBA00022723"/>
    </source>
</evidence>
<dbReference type="SMART" id="SM01264">
    <property type="entry name" value="M16C_associated"/>
    <property type="match status" value="1"/>
</dbReference>
<reference evidence="12" key="1">
    <citation type="submission" date="2022-11" db="EMBL/GenBank/DDBJ databases">
        <authorList>
            <person name="Morgan W.R."/>
            <person name="Tartar A."/>
        </authorList>
    </citation>
    <scope>NUCLEOTIDE SEQUENCE</scope>
    <source>
        <strain evidence="12">ARSEF 373</strain>
    </source>
</reference>
<evidence type="ECO:0000256" key="7">
    <source>
        <dbReference type="ARBA" id="ARBA00022833"/>
    </source>
</evidence>
<dbReference type="Pfam" id="PF00675">
    <property type="entry name" value="Peptidase_M16"/>
    <property type="match status" value="1"/>
</dbReference>
<dbReference type="InterPro" id="IPR013578">
    <property type="entry name" value="Peptidase_M16C_assoc"/>
</dbReference>
<dbReference type="InterPro" id="IPR011765">
    <property type="entry name" value="Pept_M16_N"/>
</dbReference>
<dbReference type="InterPro" id="IPR011249">
    <property type="entry name" value="Metalloenz_LuxS/M16"/>
</dbReference>
<reference evidence="12" key="2">
    <citation type="journal article" date="2023" name="Microbiol Resour">
        <title>Decontamination and Annotation of the Draft Genome Sequence of the Oomycete Lagenidium giganteum ARSEF 373.</title>
        <authorList>
            <person name="Morgan W.R."/>
            <person name="Tartar A."/>
        </authorList>
    </citation>
    <scope>NUCLEOTIDE SEQUENCE</scope>
    <source>
        <strain evidence="12">ARSEF 373</strain>
    </source>
</reference>
<protein>
    <recommendedName>
        <fullName evidence="11">Peptidase M16C associated domain-containing protein</fullName>
    </recommendedName>
</protein>
<keyword evidence="6" id="KW-0378">Hydrolase</keyword>
<dbReference type="InterPro" id="IPR055130">
    <property type="entry name" value="PreP_C"/>
</dbReference>
<accession>A0AAV2ZGJ0</accession>
<comment type="similarity">
    <text evidence="3">Belongs to the peptidase M16 family. PreP subfamily.</text>
</comment>
<evidence type="ECO:0000256" key="9">
    <source>
        <dbReference type="ARBA" id="ARBA00023128"/>
    </source>
</evidence>
<dbReference type="EMBL" id="DAKRPA010000003">
    <property type="protein sequence ID" value="DBA05101.1"/>
    <property type="molecule type" value="Genomic_DNA"/>
</dbReference>
<comment type="cofactor">
    <cofactor evidence="1">
        <name>Zn(2+)</name>
        <dbReference type="ChEBI" id="CHEBI:29105"/>
    </cofactor>
</comment>
<dbReference type="Pfam" id="PF08367">
    <property type="entry name" value="M16C_assoc"/>
    <property type="match status" value="1"/>
</dbReference>
<comment type="subcellular location">
    <subcellularLocation>
        <location evidence="2">Mitochondrion</location>
    </subcellularLocation>
</comment>
<dbReference type="Pfam" id="PF05193">
    <property type="entry name" value="Peptidase_M16_C"/>
    <property type="match status" value="1"/>
</dbReference>
<feature type="domain" description="Peptidase M16C associated" evidence="11">
    <location>
        <begin position="517"/>
        <end position="772"/>
    </location>
</feature>
<evidence type="ECO:0000256" key="2">
    <source>
        <dbReference type="ARBA" id="ARBA00004173"/>
    </source>
</evidence>